<sequence>MKIQRDNSKEMKLRIEGNSIRLRLRKSEVSKLASTGRVAGETRIPGGNFHYALELHPDISDLTAKRTAGGITLLLPETQGKSWAENQQVGFEAAMALEDNESLHLLVEKDFVCLDRDPALQEDQYPNPKSL</sequence>
<name>A0A1I6GYD8_9FLAO</name>
<organism evidence="1 2">
    <name type="scientific">Robiginitalea myxolifaciens</name>
    <dbReference type="NCBI Taxonomy" id="400055"/>
    <lineage>
        <taxon>Bacteria</taxon>
        <taxon>Pseudomonadati</taxon>
        <taxon>Bacteroidota</taxon>
        <taxon>Flavobacteriia</taxon>
        <taxon>Flavobacteriales</taxon>
        <taxon>Flavobacteriaceae</taxon>
        <taxon>Robiginitalea</taxon>
    </lineage>
</organism>
<protein>
    <submittedName>
        <fullName evidence="1">Uncharacterized protein</fullName>
    </submittedName>
</protein>
<proteinExistence type="predicted"/>
<evidence type="ECO:0000313" key="1">
    <source>
        <dbReference type="EMBL" id="SFR47242.1"/>
    </source>
</evidence>
<evidence type="ECO:0000313" key="2">
    <source>
        <dbReference type="Proteomes" id="UP000199534"/>
    </source>
</evidence>
<dbReference type="InterPro" id="IPR053825">
    <property type="entry name" value="DUF7009"/>
</dbReference>
<gene>
    <name evidence="1" type="ORF">SAMN04490243_1900</name>
</gene>
<accession>A0A1I6GYD8</accession>
<keyword evidence="2" id="KW-1185">Reference proteome</keyword>
<dbReference type="EMBL" id="FOYQ01000002">
    <property type="protein sequence ID" value="SFR47242.1"/>
    <property type="molecule type" value="Genomic_DNA"/>
</dbReference>
<reference evidence="1 2" key="1">
    <citation type="submission" date="2016-10" db="EMBL/GenBank/DDBJ databases">
        <authorList>
            <person name="de Groot N.N."/>
        </authorList>
    </citation>
    <scope>NUCLEOTIDE SEQUENCE [LARGE SCALE GENOMIC DNA]</scope>
    <source>
        <strain evidence="1 2">DSM 21019</strain>
    </source>
</reference>
<dbReference type="AlphaFoldDB" id="A0A1I6GYD8"/>
<dbReference type="Proteomes" id="UP000199534">
    <property type="component" value="Unassembled WGS sequence"/>
</dbReference>
<dbReference type="Pfam" id="PF22668">
    <property type="entry name" value="DUF7009"/>
    <property type="match status" value="1"/>
</dbReference>
<dbReference type="STRING" id="400055.SAMN04490243_1900"/>